<dbReference type="STRING" id="796620.VIBC2010_05129"/>
<evidence type="ECO:0000313" key="3">
    <source>
        <dbReference type="EMBL" id="EFP96532.1"/>
    </source>
</evidence>
<sequence length="572" mass="65771">MRPTLKPLALLFLSFSSIAVPSYQQCSGNQSAANNILFDRDCSTAYVGLPDKGKVVLDSYSSFYTEDFCEEYEQLREQNVLVKSQINTVFHAKLDWINTLFENGKEILTKKSEISELNTQSEIFSQKIDVLREVIADYRRRINTLTELISTCPDEAQCDQLTEQLTETKRNYFANRRESRALSENVDQISMKTARVYQEIESLQSRVDNMEIRINELDKGLRELDDLVYDRMYKYLNIYGSTAKLLFSLNMDEYIQDRKRRFGSVAETYNWKPMLFKNVRLWLNVSEPSEREEYQVTWSPVIDIVTPEFSSFGKEFISGNPESSQNPILTPQDIHTQNLESYLENSKAMPTSFASLVNFNLHGACLLKGRNLGEHILPYVSATLSAEYDVKGFASYHAVVNQHSILEFLREIKSRGFLGFGSVKTKIRKTESHQRLVNITLNADSYAGKEITNRYKRLLSTGILERASIAILDSIATRRRGPNHWLPDLDEEGSEMKNELVALGPRLNMTSMMCRSAGRVFCDNGWEIGKFSFSNNSYRYKSETKAHYEESISDVYFQTFSNSMAFENVPNQ</sequence>
<organism evidence="3 4">
    <name type="scientific">Vibrio caribbeanicus ATCC BAA-2122</name>
    <dbReference type="NCBI Taxonomy" id="796620"/>
    <lineage>
        <taxon>Bacteria</taxon>
        <taxon>Pseudomonadati</taxon>
        <taxon>Pseudomonadota</taxon>
        <taxon>Gammaproteobacteria</taxon>
        <taxon>Vibrionales</taxon>
        <taxon>Vibrionaceae</taxon>
        <taxon>Vibrio</taxon>
    </lineage>
</organism>
<proteinExistence type="predicted"/>
<feature type="chain" id="PRO_5003166742" description="Chromosome segregation ATPase" evidence="2">
    <location>
        <begin position="20"/>
        <end position="572"/>
    </location>
</feature>
<evidence type="ECO:0000313" key="4">
    <source>
        <dbReference type="Proteomes" id="UP000002943"/>
    </source>
</evidence>
<protein>
    <recommendedName>
        <fullName evidence="5">Chromosome segregation ATPase</fullName>
    </recommendedName>
</protein>
<feature type="signal peptide" evidence="2">
    <location>
        <begin position="1"/>
        <end position="19"/>
    </location>
</feature>
<evidence type="ECO:0000256" key="2">
    <source>
        <dbReference type="SAM" id="SignalP"/>
    </source>
</evidence>
<keyword evidence="1" id="KW-0175">Coiled coil</keyword>
<name>E3BKE7_9VIBR</name>
<dbReference type="RefSeq" id="WP_009601513.1">
    <property type="nucleotide sequence ID" value="NZ_AEIU01000074.1"/>
</dbReference>
<evidence type="ECO:0000256" key="1">
    <source>
        <dbReference type="SAM" id="Coils"/>
    </source>
</evidence>
<dbReference type="Gene3D" id="1.10.287.1490">
    <property type="match status" value="1"/>
</dbReference>
<dbReference type="EMBL" id="AEIU01000074">
    <property type="protein sequence ID" value="EFP96532.1"/>
    <property type="molecule type" value="Genomic_DNA"/>
</dbReference>
<gene>
    <name evidence="3" type="ORF">VIBC2010_05129</name>
</gene>
<keyword evidence="2" id="KW-0732">Signal</keyword>
<feature type="coiled-coil region" evidence="1">
    <location>
        <begin position="193"/>
        <end position="227"/>
    </location>
</feature>
<comment type="caution">
    <text evidence="3">The sequence shown here is derived from an EMBL/GenBank/DDBJ whole genome shotgun (WGS) entry which is preliminary data.</text>
</comment>
<accession>E3BKE7</accession>
<keyword evidence="4" id="KW-1185">Reference proteome</keyword>
<dbReference type="AlphaFoldDB" id="E3BKE7"/>
<dbReference type="OrthoDB" id="6295933at2"/>
<evidence type="ECO:0008006" key="5">
    <source>
        <dbReference type="Google" id="ProtNLM"/>
    </source>
</evidence>
<dbReference type="Proteomes" id="UP000002943">
    <property type="component" value="Unassembled WGS sequence"/>
</dbReference>
<reference evidence="3 4" key="1">
    <citation type="journal article" date="2012" name="Int. J. Syst. Evol. Microbiol.">
        <title>Vibrio caribbeanicus sp. nov., isolated from the marine sponge Scleritoderma cyanea.</title>
        <authorList>
            <person name="Hoffmann M."/>
            <person name="Monday S.R."/>
            <person name="Allard M.W."/>
            <person name="Strain E.A."/>
            <person name="Whittaker P."/>
            <person name="Naum M."/>
            <person name="McCarthy P.J."/>
            <person name="Lopez J.V."/>
            <person name="Fischer M."/>
            <person name="Brown E.W."/>
        </authorList>
    </citation>
    <scope>NUCLEOTIDE SEQUENCE [LARGE SCALE GENOMIC DNA]</scope>
    <source>
        <strain evidence="3 4">ATCC BAA-2122</strain>
    </source>
</reference>